<sequence>MIKSVIRLFLLLGVLTGIVLPKSSAVLAELGLISGQVLVICTGDGLQTLVLDRDGNPVEIKHNAHPCLLVHATDTAAAIALLPVAADLVPSDTMLRADAVAPPRAPGLDARPRAPPAA</sequence>
<dbReference type="EMBL" id="FZNN01000044">
    <property type="protein sequence ID" value="SNR87246.1"/>
    <property type="molecule type" value="Genomic_DNA"/>
</dbReference>
<dbReference type="RefSeq" id="WP_176439243.1">
    <property type="nucleotide sequence ID" value="NZ_FZNN01000044.1"/>
</dbReference>
<evidence type="ECO:0000313" key="2">
    <source>
        <dbReference type="Proteomes" id="UP000198417"/>
    </source>
</evidence>
<keyword evidence="2" id="KW-1185">Reference proteome</keyword>
<proteinExistence type="predicted"/>
<dbReference type="AlphaFoldDB" id="A0A238ZUZ8"/>
<protein>
    <submittedName>
        <fullName evidence="1">Uncharacterized protein</fullName>
    </submittedName>
</protein>
<dbReference type="Proteomes" id="UP000198417">
    <property type="component" value="Unassembled WGS sequence"/>
</dbReference>
<name>A0A238ZUZ8_9RHOB</name>
<gene>
    <name evidence="1" type="ORF">SAMN06265370_1448</name>
</gene>
<accession>A0A238ZUZ8</accession>
<organism evidence="1 2">
    <name type="scientific">Puniceibacterium sediminis</name>
    <dbReference type="NCBI Taxonomy" id="1608407"/>
    <lineage>
        <taxon>Bacteria</taxon>
        <taxon>Pseudomonadati</taxon>
        <taxon>Pseudomonadota</taxon>
        <taxon>Alphaproteobacteria</taxon>
        <taxon>Rhodobacterales</taxon>
        <taxon>Paracoccaceae</taxon>
        <taxon>Puniceibacterium</taxon>
    </lineage>
</organism>
<evidence type="ECO:0000313" key="1">
    <source>
        <dbReference type="EMBL" id="SNR87246.1"/>
    </source>
</evidence>
<reference evidence="1 2" key="1">
    <citation type="submission" date="2017-06" db="EMBL/GenBank/DDBJ databases">
        <authorList>
            <person name="Kim H.J."/>
            <person name="Triplett B.A."/>
        </authorList>
    </citation>
    <scope>NUCLEOTIDE SEQUENCE [LARGE SCALE GENOMIC DNA]</scope>
    <source>
        <strain evidence="1 2">DSM 29052</strain>
    </source>
</reference>